<name>A0ABP1GA15_9CHLO</name>
<feature type="transmembrane region" description="Helical" evidence="7">
    <location>
        <begin position="341"/>
        <end position="360"/>
    </location>
</feature>
<evidence type="ECO:0000256" key="1">
    <source>
        <dbReference type="ARBA" id="ARBA00004141"/>
    </source>
</evidence>
<dbReference type="Pfam" id="PF04791">
    <property type="entry name" value="LMBR1"/>
    <property type="match status" value="1"/>
</dbReference>
<feature type="region of interest" description="Disordered" evidence="6">
    <location>
        <begin position="597"/>
        <end position="723"/>
    </location>
</feature>
<dbReference type="PANTHER" id="PTHR21355:SF0">
    <property type="entry name" value="G-PROTEIN COUPLED RECEPTOR-ASSOCIATED PROTEIN LMBRD2"/>
    <property type="match status" value="1"/>
</dbReference>
<feature type="transmembrane region" description="Helical" evidence="7">
    <location>
        <begin position="6"/>
        <end position="24"/>
    </location>
</feature>
<evidence type="ECO:0000313" key="9">
    <source>
        <dbReference type="Proteomes" id="UP001497392"/>
    </source>
</evidence>
<organism evidence="8 9">
    <name type="scientific">Coccomyxa viridis</name>
    <dbReference type="NCBI Taxonomy" id="1274662"/>
    <lineage>
        <taxon>Eukaryota</taxon>
        <taxon>Viridiplantae</taxon>
        <taxon>Chlorophyta</taxon>
        <taxon>core chlorophytes</taxon>
        <taxon>Trebouxiophyceae</taxon>
        <taxon>Trebouxiophyceae incertae sedis</taxon>
        <taxon>Coccomyxaceae</taxon>
        <taxon>Coccomyxa</taxon>
    </lineage>
</organism>
<feature type="compositionally biased region" description="Polar residues" evidence="6">
    <location>
        <begin position="652"/>
        <end position="665"/>
    </location>
</feature>
<comment type="subcellular location">
    <subcellularLocation>
        <location evidence="1">Membrane</location>
        <topology evidence="1">Multi-pass membrane protein</topology>
    </subcellularLocation>
</comment>
<feature type="compositionally biased region" description="Gly residues" evidence="6">
    <location>
        <begin position="618"/>
        <end position="632"/>
    </location>
</feature>
<keyword evidence="5 7" id="KW-0472">Membrane</keyword>
<reference evidence="8 9" key="1">
    <citation type="submission" date="2024-06" db="EMBL/GenBank/DDBJ databases">
        <authorList>
            <person name="Kraege A."/>
            <person name="Thomma B."/>
        </authorList>
    </citation>
    <scope>NUCLEOTIDE SEQUENCE [LARGE SCALE GENOMIC DNA]</scope>
</reference>
<evidence type="ECO:0000256" key="6">
    <source>
        <dbReference type="SAM" id="MobiDB-lite"/>
    </source>
</evidence>
<gene>
    <name evidence="8" type="primary">g12172</name>
    <name evidence="8" type="ORF">VP750_LOCUS10848</name>
</gene>
<feature type="compositionally biased region" description="Low complexity" evidence="6">
    <location>
        <begin position="602"/>
        <end position="613"/>
    </location>
</feature>
<feature type="transmembrane region" description="Helical" evidence="7">
    <location>
        <begin position="397"/>
        <end position="417"/>
    </location>
</feature>
<feature type="transmembrane region" description="Helical" evidence="7">
    <location>
        <begin position="486"/>
        <end position="506"/>
    </location>
</feature>
<dbReference type="Proteomes" id="UP001497392">
    <property type="component" value="Unassembled WGS sequence"/>
</dbReference>
<feature type="transmembrane region" description="Helical" evidence="7">
    <location>
        <begin position="111"/>
        <end position="130"/>
    </location>
</feature>
<feature type="transmembrane region" description="Helical" evidence="7">
    <location>
        <begin position="142"/>
        <end position="164"/>
    </location>
</feature>
<dbReference type="InterPro" id="IPR051584">
    <property type="entry name" value="GPCR-associated_LMBR1"/>
</dbReference>
<keyword evidence="4 7" id="KW-1133">Transmembrane helix</keyword>
<accession>A0ABP1GA15</accession>
<keyword evidence="9" id="KW-1185">Reference proteome</keyword>
<evidence type="ECO:0000256" key="7">
    <source>
        <dbReference type="SAM" id="Phobius"/>
    </source>
</evidence>
<dbReference type="EMBL" id="CAXHTA020000019">
    <property type="protein sequence ID" value="CAL5228942.1"/>
    <property type="molecule type" value="Genomic_DNA"/>
</dbReference>
<keyword evidence="3 7" id="KW-0812">Transmembrane</keyword>
<evidence type="ECO:0000256" key="4">
    <source>
        <dbReference type="ARBA" id="ARBA00022989"/>
    </source>
</evidence>
<protein>
    <submittedName>
        <fullName evidence="8">G12172 protein</fullName>
    </submittedName>
</protein>
<comment type="caution">
    <text evidence="8">The sequence shown here is derived from an EMBL/GenBank/DDBJ whole genome shotgun (WGS) entry which is preliminary data.</text>
</comment>
<proteinExistence type="inferred from homology"/>
<dbReference type="PANTHER" id="PTHR21355">
    <property type="entry name" value="G-PROTEIN COUPLED RECEPTOR-ASSOCIATED PROTEIN LMBRD2"/>
    <property type="match status" value="1"/>
</dbReference>
<evidence type="ECO:0000256" key="5">
    <source>
        <dbReference type="ARBA" id="ARBA00023136"/>
    </source>
</evidence>
<comment type="similarity">
    <text evidence="2">Belongs to the LIMR family.</text>
</comment>
<evidence type="ECO:0000313" key="8">
    <source>
        <dbReference type="EMBL" id="CAL5228942.1"/>
    </source>
</evidence>
<dbReference type="InterPro" id="IPR006876">
    <property type="entry name" value="LMBR1-like_membr_prot"/>
</dbReference>
<feature type="transmembrane region" description="Helical" evidence="7">
    <location>
        <begin position="64"/>
        <end position="85"/>
    </location>
</feature>
<evidence type="ECO:0000256" key="2">
    <source>
        <dbReference type="ARBA" id="ARBA00010487"/>
    </source>
</evidence>
<sequence length="723" mass="78839">MWAFYIPSMACVLVAVILVLRKYASPRVPLLVRLIAGVGWFTSISIIAIVPIDVWTTLNGGDNSSIFIMWKICYWATQLLTWFMIPFSQGFDDAGDFTILGRVISSLKHNLTYYLSIAAAGVVGIGLLLISGRLHASDLLPLAMLLSNTYGLVAVMLLLGFGLVRIPRSMLQEADPAARLAYAHHKVGRAAEKLQDAAAEMAHVATVVEATSQPMARRDPLRKHMDLIYQEAVSGSPIKPSQAARDERGRVNLDELTDADLDYGTDERGLASLRRRLRRAIYTYEGLLAEYVNEVRVAMDLDVIVKCRMSGDYSLGISAEGGTSRKLKKAWRIYRCTAKPWVTRGVACCLGVISFLIVWSEATIASGTHPDLSPFSHMVNAGEEGEAMTQLLSALPLAYMAAACYYSLFQLGMFSFYHVVPHATNAHSLLMNAAQVTRFAAPLAYNYLHVIRMQEYLGSDRATVFAQEMGTAMHDVPVFGTDFNTWFPLVVVVYCTLLFLNVWDSLARLCIPKRYRFDVDEGSDDNTERGRLLLRQEQDAQVQGLQIGDCLGLWGDSEAPARGNAADASRSRIPGLARGTAAEAGLGSRAHNTEMSKAMDTPAPASLPWPSSSQKYGSSGGTAGKGTLGGGSARRPEHAAGQTSPEVGRSLLRNNHTSSTNSLASSEPGGRGGLDDVFARMQSRTQERVSDVGEEETIMLRGNRGDGSVPDSRVPWGRSWGKK</sequence>
<feature type="transmembrane region" description="Helical" evidence="7">
    <location>
        <begin position="31"/>
        <end position="52"/>
    </location>
</feature>
<evidence type="ECO:0000256" key="3">
    <source>
        <dbReference type="ARBA" id="ARBA00022692"/>
    </source>
</evidence>